<dbReference type="RefSeq" id="WP_077715650.1">
    <property type="nucleotide sequence ID" value="NZ_CP019698.1"/>
</dbReference>
<dbReference type="Pfam" id="PF13432">
    <property type="entry name" value="TPR_16"/>
    <property type="match status" value="1"/>
</dbReference>
<dbReference type="PANTHER" id="PTHR43630:SF2">
    <property type="entry name" value="GLYCOSYLTRANSFERASE"/>
    <property type="match status" value="1"/>
</dbReference>
<evidence type="ECO:0000313" key="5">
    <source>
        <dbReference type="EMBL" id="AQS60611.1"/>
    </source>
</evidence>
<evidence type="ECO:0000256" key="3">
    <source>
        <dbReference type="PROSITE-ProRule" id="PRU00339"/>
    </source>
</evidence>
<sequence>MGKGISLCMIVKNEEKNLGRCLKSVKDVVDEIIIVDTGSSDNTVALAKEYGAKVYHYQWNDNFSEARNYSLEQAKADWILFLDADEELTSDSREHLTRYIREEQVEGYFIKIVNFIGKEGWVETCPDLVFRLFRNKPEYRFHGAIHEQIVDVILEKNSNAAYRIAEGVVINHYGYLEQQIEDKNKKIRNLRIIEKELASKPDNNILQYHYGVELFRAEKFEEAARVLVQVANKTNTNTIYFPKLLRYIVLAYYSAKQPAQALEVVQVGVSLFPNYADLYYYGGLCCLDQKSYKKAAEFFLKAVAMPEQPPQFASFAGTRGFRSYYHLGQIAEKFLNYDEALKYYLDSLKDNPNFIHSLERIIQILEPRKNPDYTRKCLEKVIDFDNNQARLALANIFYDQGAYQLCLEFIEEVIANGLVAGDILLRKAFCLIQRKRFLEALRILGELSGDNNLYPLAKFNELFCYWVQGKKKKVRELVTELCSKGLSVDTENVLKLMLKTQDKRIKTQKIYLGVDGVTLLLDIINRLLDLGQLELAWEMLNKVAPPCIEERKWELSRIFYKYGCYEKAIELIEDYLQHKRSGEAHFLLAEAQREIGNYAEAEKHYRYAIEIEPEVPQYYIKQMELYKVWQEVLRSKSLEAIEHPAGKDPGGGI</sequence>
<dbReference type="InterPro" id="IPR001173">
    <property type="entry name" value="Glyco_trans_2-like"/>
</dbReference>
<keyword evidence="2 3" id="KW-0802">TPR repeat</keyword>
<reference evidence="5 6" key="1">
    <citation type="journal article" date="2016" name="Int. J. Syst. Evol. Microbiol.">
        <title>Desulfotomaculum ferrireducens sp. nov., a moderately thermophilic sulfate-reducing and dissimilatory Fe(III)-reducing bacterium isolated from compost.</title>
        <authorList>
            <person name="Yang G."/>
            <person name="Guo J."/>
            <person name="Zhuang L."/>
            <person name="Yuan Y."/>
            <person name="Zhou S."/>
        </authorList>
    </citation>
    <scope>NUCLEOTIDE SEQUENCE [LARGE SCALE GENOMIC DNA]</scope>
    <source>
        <strain evidence="5 6">GSS09</strain>
    </source>
</reference>
<feature type="repeat" description="TPR" evidence="3">
    <location>
        <begin position="582"/>
        <end position="615"/>
    </location>
</feature>
<dbReference type="InterPro" id="IPR019734">
    <property type="entry name" value="TPR_rpt"/>
</dbReference>
<dbReference type="Gene3D" id="3.90.550.10">
    <property type="entry name" value="Spore Coat Polysaccharide Biosynthesis Protein SpsA, Chain A"/>
    <property type="match status" value="1"/>
</dbReference>
<dbReference type="InterPro" id="IPR029044">
    <property type="entry name" value="Nucleotide-diphossugar_trans"/>
</dbReference>
<dbReference type="Pfam" id="PF00535">
    <property type="entry name" value="Glycos_transf_2"/>
    <property type="match status" value="1"/>
</dbReference>
<dbReference type="Pfam" id="PF13181">
    <property type="entry name" value="TPR_8"/>
    <property type="match status" value="1"/>
</dbReference>
<evidence type="ECO:0000256" key="1">
    <source>
        <dbReference type="ARBA" id="ARBA00022737"/>
    </source>
</evidence>
<dbReference type="CDD" id="cd02511">
    <property type="entry name" value="Beta4Glucosyltransferase"/>
    <property type="match status" value="1"/>
</dbReference>
<dbReference type="PROSITE" id="PS50005">
    <property type="entry name" value="TPR"/>
    <property type="match status" value="2"/>
</dbReference>
<keyword evidence="5" id="KW-0808">Transferase</keyword>
<evidence type="ECO:0000313" key="6">
    <source>
        <dbReference type="Proteomes" id="UP000189464"/>
    </source>
</evidence>
<dbReference type="AlphaFoldDB" id="A0A1S6J0R1"/>
<evidence type="ECO:0000259" key="4">
    <source>
        <dbReference type="Pfam" id="PF00535"/>
    </source>
</evidence>
<dbReference type="KEGG" id="dfg:B0537_12835"/>
<evidence type="ECO:0000256" key="2">
    <source>
        <dbReference type="ARBA" id="ARBA00022803"/>
    </source>
</evidence>
<dbReference type="InterPro" id="IPR011990">
    <property type="entry name" value="TPR-like_helical_dom_sf"/>
</dbReference>
<dbReference type="InterPro" id="IPR013105">
    <property type="entry name" value="TPR_2"/>
</dbReference>
<feature type="repeat" description="TPR" evidence="3">
    <location>
        <begin position="321"/>
        <end position="354"/>
    </location>
</feature>
<dbReference type="OrthoDB" id="9815923at2"/>
<dbReference type="Pfam" id="PF07719">
    <property type="entry name" value="TPR_2"/>
    <property type="match status" value="1"/>
</dbReference>
<dbReference type="SUPFAM" id="SSF53448">
    <property type="entry name" value="Nucleotide-diphospho-sugar transferases"/>
    <property type="match status" value="1"/>
</dbReference>
<name>A0A1S6J0R1_9FIRM</name>
<dbReference type="STRING" id="1833852.B0537_12835"/>
<dbReference type="SUPFAM" id="SSF48452">
    <property type="entry name" value="TPR-like"/>
    <property type="match status" value="3"/>
</dbReference>
<dbReference type="PANTHER" id="PTHR43630">
    <property type="entry name" value="POLY-BETA-1,6-N-ACETYL-D-GLUCOSAMINE SYNTHASE"/>
    <property type="match status" value="1"/>
</dbReference>
<keyword evidence="6" id="KW-1185">Reference proteome</keyword>
<dbReference type="Proteomes" id="UP000189464">
    <property type="component" value="Chromosome"/>
</dbReference>
<feature type="domain" description="Glycosyltransferase 2-like" evidence="4">
    <location>
        <begin position="6"/>
        <end position="121"/>
    </location>
</feature>
<organism evidence="5 6">
    <name type="scientific">Desulforamulus ferrireducens</name>
    <dbReference type="NCBI Taxonomy" id="1833852"/>
    <lineage>
        <taxon>Bacteria</taxon>
        <taxon>Bacillati</taxon>
        <taxon>Bacillota</taxon>
        <taxon>Clostridia</taxon>
        <taxon>Eubacteriales</taxon>
        <taxon>Peptococcaceae</taxon>
        <taxon>Desulforamulus</taxon>
    </lineage>
</organism>
<accession>A0A1S6J0R1</accession>
<dbReference type="GO" id="GO:0016740">
    <property type="term" value="F:transferase activity"/>
    <property type="evidence" value="ECO:0007669"/>
    <property type="project" value="UniProtKB-KW"/>
</dbReference>
<dbReference type="Gene3D" id="1.25.40.10">
    <property type="entry name" value="Tetratricopeptide repeat domain"/>
    <property type="match status" value="3"/>
</dbReference>
<dbReference type="EMBL" id="CP019698">
    <property type="protein sequence ID" value="AQS60611.1"/>
    <property type="molecule type" value="Genomic_DNA"/>
</dbReference>
<protein>
    <submittedName>
        <fullName evidence="5">Glycosyl transferase family 2</fullName>
    </submittedName>
</protein>
<keyword evidence="1" id="KW-0677">Repeat</keyword>
<gene>
    <name evidence="5" type="ORF">B0537_12835</name>
</gene>
<dbReference type="SMART" id="SM00028">
    <property type="entry name" value="TPR"/>
    <property type="match status" value="4"/>
</dbReference>
<proteinExistence type="predicted"/>